<name>A0A1R2CRD2_9CILI</name>
<protein>
    <submittedName>
        <fullName evidence="1">Uncharacterized protein</fullName>
    </submittedName>
</protein>
<reference evidence="1 2" key="1">
    <citation type="submission" date="2016-11" db="EMBL/GenBank/DDBJ databases">
        <title>The macronuclear genome of Stentor coeruleus: a giant cell with tiny introns.</title>
        <authorList>
            <person name="Slabodnick M."/>
            <person name="Ruby J.G."/>
            <person name="Reiff S.B."/>
            <person name="Swart E.C."/>
            <person name="Gosai S."/>
            <person name="Prabakaran S."/>
            <person name="Witkowska E."/>
            <person name="Larue G.E."/>
            <person name="Fisher S."/>
            <person name="Freeman R.M."/>
            <person name="Gunawardena J."/>
            <person name="Chu W."/>
            <person name="Stover N.A."/>
            <person name="Gregory B.D."/>
            <person name="Nowacki M."/>
            <person name="Derisi J."/>
            <person name="Roy S.W."/>
            <person name="Marshall W.F."/>
            <person name="Sood P."/>
        </authorList>
    </citation>
    <scope>NUCLEOTIDE SEQUENCE [LARGE SCALE GENOMIC DNA]</scope>
    <source>
        <strain evidence="1">WM001</strain>
    </source>
</reference>
<dbReference type="SUPFAM" id="SSF117281">
    <property type="entry name" value="Kelch motif"/>
    <property type="match status" value="1"/>
</dbReference>
<evidence type="ECO:0000313" key="2">
    <source>
        <dbReference type="Proteomes" id="UP000187209"/>
    </source>
</evidence>
<dbReference type="OrthoDB" id="6350321at2759"/>
<dbReference type="AlphaFoldDB" id="A0A1R2CRD2"/>
<sequence>MERACVTCSKTVNLHRIPGKEQLYICQNCIKILPKDEPDIHDTCNSICYSCFINPPSFLDISQSTIKKICYNCAQKITKSGEKRFINIKWESIVKNTTGISKYNLIKENIDSLKKSFKTILDKIDNSRNLIVKDQEKIVGKINQYFKAKLEIVDNYKKEIETMLSELLKEAKNEIWDGNYMNSNKKGVQLIKSKRSRNLLNERNICNHVVNHNQIDEALFKLCEIEIMPKTDVISDISLMVFIRKTRPIFQIYLDTQTGEMLNIQNQFAEWGNQASWCSYENGDILYTGGESLEGISNKSYLIIGNNNIQQVANCVPKKGHSLCYHEGLIYSIGGSLDINERYNRLNNTWERIADPPESFGSCSVIAKSQELLIAPFKRRYFFAYDIRKNTFIKIGNVPVNQNLSKLLLKTSDAIFCLSRNNVLMSNPDGRLWKIVSNSIPDLNWCSLGTPSYYDKKFYFILDDFSLYMFSTVDYKAQGIKINKA</sequence>
<dbReference type="Gene3D" id="2.120.10.80">
    <property type="entry name" value="Kelch-type beta propeller"/>
    <property type="match status" value="1"/>
</dbReference>
<organism evidence="1 2">
    <name type="scientific">Stentor coeruleus</name>
    <dbReference type="NCBI Taxonomy" id="5963"/>
    <lineage>
        <taxon>Eukaryota</taxon>
        <taxon>Sar</taxon>
        <taxon>Alveolata</taxon>
        <taxon>Ciliophora</taxon>
        <taxon>Postciliodesmatophora</taxon>
        <taxon>Heterotrichea</taxon>
        <taxon>Heterotrichida</taxon>
        <taxon>Stentoridae</taxon>
        <taxon>Stentor</taxon>
    </lineage>
</organism>
<proteinExistence type="predicted"/>
<dbReference type="Proteomes" id="UP000187209">
    <property type="component" value="Unassembled WGS sequence"/>
</dbReference>
<keyword evidence="2" id="KW-1185">Reference proteome</keyword>
<accession>A0A1R2CRD2</accession>
<gene>
    <name evidence="1" type="ORF">SteCoe_5817</name>
</gene>
<comment type="caution">
    <text evidence="1">The sequence shown here is derived from an EMBL/GenBank/DDBJ whole genome shotgun (WGS) entry which is preliminary data.</text>
</comment>
<dbReference type="EMBL" id="MPUH01000078">
    <property type="protein sequence ID" value="OMJ91566.1"/>
    <property type="molecule type" value="Genomic_DNA"/>
</dbReference>
<dbReference type="InterPro" id="IPR015915">
    <property type="entry name" value="Kelch-typ_b-propeller"/>
</dbReference>
<evidence type="ECO:0000313" key="1">
    <source>
        <dbReference type="EMBL" id="OMJ91566.1"/>
    </source>
</evidence>